<evidence type="ECO:0000256" key="4">
    <source>
        <dbReference type="PROSITE-ProRule" id="PRU00236"/>
    </source>
</evidence>
<dbReference type="SUPFAM" id="SSF52467">
    <property type="entry name" value="DHS-like NAD/FAD-binding domain"/>
    <property type="match status" value="1"/>
</dbReference>
<proteinExistence type="predicted"/>
<evidence type="ECO:0000256" key="2">
    <source>
        <dbReference type="ARBA" id="ARBA00022679"/>
    </source>
</evidence>
<evidence type="ECO:0000313" key="7">
    <source>
        <dbReference type="Proteomes" id="UP001041814"/>
    </source>
</evidence>
<dbReference type="PANTHER" id="PTHR11085:SF4">
    <property type="entry name" value="NAD-DEPENDENT PROTEIN DEACYLASE"/>
    <property type="match status" value="1"/>
</dbReference>
<dbReference type="Gene3D" id="3.40.50.1220">
    <property type="entry name" value="TPP-binding domain"/>
    <property type="match status" value="1"/>
</dbReference>
<accession>A0ABS1DY63</accession>
<organism evidence="6 7">
    <name type="scientific">Rubrivivax gelatinosus</name>
    <name type="common">Rhodocyclus gelatinosus</name>
    <name type="synonym">Rhodopseudomonas gelatinosa</name>
    <dbReference type="NCBI Taxonomy" id="28068"/>
    <lineage>
        <taxon>Bacteria</taxon>
        <taxon>Pseudomonadati</taxon>
        <taxon>Pseudomonadota</taxon>
        <taxon>Betaproteobacteria</taxon>
        <taxon>Burkholderiales</taxon>
        <taxon>Sphaerotilaceae</taxon>
        <taxon>Rubrivivax</taxon>
    </lineage>
</organism>
<comment type="caution">
    <text evidence="4">Lacks conserved residue(s) required for the propagation of feature annotation.</text>
</comment>
<dbReference type="InterPro" id="IPR029035">
    <property type="entry name" value="DHS-like_NAD/FAD-binding_dom"/>
</dbReference>
<keyword evidence="3" id="KW-0520">NAD</keyword>
<keyword evidence="7" id="KW-1185">Reference proteome</keyword>
<dbReference type="PANTHER" id="PTHR11085">
    <property type="entry name" value="NAD-DEPENDENT PROTEIN DEACYLASE SIRTUIN-5, MITOCHONDRIAL-RELATED"/>
    <property type="match status" value="1"/>
</dbReference>
<dbReference type="EC" id="2.3.1.286" evidence="1"/>
<reference evidence="6" key="2">
    <citation type="journal article" date="2020" name="Microorganisms">
        <title>Osmotic Adaptation and Compatible Solute Biosynthesis of Phototrophic Bacteria as Revealed from Genome Analyses.</title>
        <authorList>
            <person name="Imhoff J.F."/>
            <person name="Rahn T."/>
            <person name="Kunzel S."/>
            <person name="Keller A."/>
            <person name="Neulinger S.C."/>
        </authorList>
    </citation>
    <scope>NUCLEOTIDE SEQUENCE</scope>
    <source>
        <strain evidence="6">IM 151</strain>
    </source>
</reference>
<dbReference type="RefSeq" id="WP_200379550.1">
    <property type="nucleotide sequence ID" value="NZ_NRRU01000080.1"/>
</dbReference>
<evidence type="ECO:0000313" key="6">
    <source>
        <dbReference type="EMBL" id="MBK1714761.1"/>
    </source>
</evidence>
<dbReference type="Pfam" id="PF02146">
    <property type="entry name" value="SIR2"/>
    <property type="match status" value="1"/>
</dbReference>
<gene>
    <name evidence="6" type="ORF">CKO43_18530</name>
</gene>
<evidence type="ECO:0000259" key="5">
    <source>
        <dbReference type="PROSITE" id="PS50305"/>
    </source>
</evidence>
<dbReference type="InterPro" id="IPR050134">
    <property type="entry name" value="NAD-dep_sirtuin_deacylases"/>
</dbReference>
<feature type="domain" description="Deacetylase sirtuin-type" evidence="5">
    <location>
        <begin position="1"/>
        <end position="242"/>
    </location>
</feature>
<evidence type="ECO:0000256" key="1">
    <source>
        <dbReference type="ARBA" id="ARBA00012928"/>
    </source>
</evidence>
<dbReference type="PROSITE" id="PS50305">
    <property type="entry name" value="SIRTUIN"/>
    <property type="match status" value="1"/>
</dbReference>
<comment type="caution">
    <text evidence="6">The sequence shown here is derived from an EMBL/GenBank/DDBJ whole genome shotgun (WGS) entry which is preliminary data.</text>
</comment>
<dbReference type="EMBL" id="NRRU01000080">
    <property type="protein sequence ID" value="MBK1714761.1"/>
    <property type="molecule type" value="Genomic_DNA"/>
</dbReference>
<name>A0ABS1DY63_RUBGE</name>
<dbReference type="Proteomes" id="UP001041814">
    <property type="component" value="Unassembled WGS sequence"/>
</dbReference>
<dbReference type="InterPro" id="IPR026590">
    <property type="entry name" value="Ssirtuin_cat_dom"/>
</dbReference>
<sequence>MAFDFTRYRRIVVLTGAGISAASGLRTFRGPGGIWDDAQVAECGHVATLWARPQRTWALFGAMREPVAAARPNAGHRALAQFEARLQPEQDFLLITQNIDGLHQQAGSRRVVELHGNLRTTRCSEEGCTLEPFADDASYAAGVPRCRLCGGVLRPDIVLFGEMLPMQALSHVQQALQDCDLFIAVGTSGTVTPAAEFVRAARYAGAHTVYLNLEPMRPRHPAFAEELLGPAEELLPRWLGTA</sequence>
<dbReference type="Gene3D" id="3.30.1600.10">
    <property type="entry name" value="SIR2/SIRT2 'Small Domain"/>
    <property type="match status" value="1"/>
</dbReference>
<keyword evidence="2" id="KW-0808">Transferase</keyword>
<dbReference type="InterPro" id="IPR026591">
    <property type="entry name" value="Sirtuin_cat_small_dom_sf"/>
</dbReference>
<reference evidence="6" key="1">
    <citation type="submission" date="2017-08" db="EMBL/GenBank/DDBJ databases">
        <authorList>
            <person name="Imhoff J.F."/>
            <person name="Rahn T."/>
            <person name="Kuenzel S."/>
            <person name="Neulinger S.C."/>
        </authorList>
    </citation>
    <scope>NUCLEOTIDE SEQUENCE</scope>
    <source>
        <strain evidence="6">IM 151</strain>
    </source>
</reference>
<evidence type="ECO:0000256" key="3">
    <source>
        <dbReference type="ARBA" id="ARBA00023027"/>
    </source>
</evidence>
<dbReference type="InterPro" id="IPR003000">
    <property type="entry name" value="Sirtuin"/>
</dbReference>
<protein>
    <recommendedName>
        <fullName evidence="1">protein acetyllysine N-acetyltransferase</fullName>
        <ecNumber evidence="1">2.3.1.286</ecNumber>
    </recommendedName>
</protein>